<dbReference type="Pfam" id="PF10502">
    <property type="entry name" value="Peptidase_S26"/>
    <property type="match status" value="1"/>
</dbReference>
<proteinExistence type="predicted"/>
<reference evidence="3 4" key="1">
    <citation type="submission" date="2016-09" db="EMBL/GenBank/DDBJ databases">
        <title>Xenorhabdus thuongxuanensis sp. nov. and Xenorhabdus eapokensis sp. nov., isolated from Steinernema species.</title>
        <authorList>
            <person name="Kaempfer P."/>
            <person name="Tobias N.J."/>
            <person name="Phan Ke L."/>
            <person name="Bode H.B."/>
            <person name="Glaeser S.P."/>
        </authorList>
    </citation>
    <scope>NUCLEOTIDE SEQUENCE [LARGE SCALE GENOMIC DNA]</scope>
    <source>
        <strain evidence="3 4">DL20</strain>
    </source>
</reference>
<sequence>MKGRGFGIAVLGAAIFLALVFVIGHSQGFRLNFTDSAPHGLWRVRLGNIKRGVLVDVCPPALPIVRLMAERGYLSAGDCAGSDILPLLKSVSAVQGDIVHLQKGQPATVNGTVLPNTAAMPAVPAWPDGDYVVNPGEIWVFSSYSAGSFDSRYFGAVALDSVRGVAVPVAVWGNTEAMTRGLVKQ</sequence>
<dbReference type="EMBL" id="MKGQ01000030">
    <property type="protein sequence ID" value="OKP00832.1"/>
    <property type="molecule type" value="Genomic_DNA"/>
</dbReference>
<dbReference type="Gene3D" id="2.10.109.10">
    <property type="entry name" value="Umud Fragment, subunit A"/>
    <property type="match status" value="1"/>
</dbReference>
<dbReference type="Proteomes" id="UP000186268">
    <property type="component" value="Unassembled WGS sequence"/>
</dbReference>
<keyword evidence="4" id="KW-1185">Reference proteome</keyword>
<feature type="domain" description="Peptidase S26" evidence="2">
    <location>
        <begin position="11"/>
        <end position="167"/>
    </location>
</feature>
<dbReference type="AlphaFoldDB" id="A0A1Q5TKT2"/>
<dbReference type="OrthoDB" id="5360818at2"/>
<name>A0A1Q5TKT2_9GAMM</name>
<dbReference type="GO" id="GO:0006465">
    <property type="term" value="P:signal peptide processing"/>
    <property type="evidence" value="ECO:0007669"/>
    <property type="project" value="InterPro"/>
</dbReference>
<keyword evidence="1" id="KW-0472">Membrane</keyword>
<dbReference type="GO" id="GO:0004252">
    <property type="term" value="F:serine-type endopeptidase activity"/>
    <property type="evidence" value="ECO:0007669"/>
    <property type="project" value="InterPro"/>
</dbReference>
<gene>
    <name evidence="3" type="ORF">Xedl_03147</name>
</gene>
<dbReference type="STRING" id="1873482.Xedl_03147"/>
<keyword evidence="1" id="KW-1133">Transmembrane helix</keyword>
<evidence type="ECO:0000259" key="2">
    <source>
        <dbReference type="Pfam" id="PF10502"/>
    </source>
</evidence>
<accession>A0A1Q5TKT2</accession>
<evidence type="ECO:0000313" key="4">
    <source>
        <dbReference type="Proteomes" id="UP000186268"/>
    </source>
</evidence>
<evidence type="ECO:0000313" key="3">
    <source>
        <dbReference type="EMBL" id="OKP00832.1"/>
    </source>
</evidence>
<organism evidence="3 4">
    <name type="scientific">Xenorhabdus eapokensis</name>
    <dbReference type="NCBI Taxonomy" id="1873482"/>
    <lineage>
        <taxon>Bacteria</taxon>
        <taxon>Pseudomonadati</taxon>
        <taxon>Pseudomonadota</taxon>
        <taxon>Gammaproteobacteria</taxon>
        <taxon>Enterobacterales</taxon>
        <taxon>Morganellaceae</taxon>
        <taxon>Xenorhabdus</taxon>
    </lineage>
</organism>
<dbReference type="InterPro" id="IPR036286">
    <property type="entry name" value="LexA/Signal_pep-like_sf"/>
</dbReference>
<protein>
    <submittedName>
        <fullName evidence="3">Conjugal transfer protein TraF</fullName>
    </submittedName>
</protein>
<feature type="transmembrane region" description="Helical" evidence="1">
    <location>
        <begin position="6"/>
        <end position="24"/>
    </location>
</feature>
<keyword evidence="1" id="KW-0812">Transmembrane</keyword>
<dbReference type="SUPFAM" id="SSF51306">
    <property type="entry name" value="LexA/Signal peptidase"/>
    <property type="match status" value="1"/>
</dbReference>
<dbReference type="RefSeq" id="WP_074024751.1">
    <property type="nucleotide sequence ID" value="NZ_CAWNAG010000137.1"/>
</dbReference>
<comment type="caution">
    <text evidence="3">The sequence shown here is derived from an EMBL/GenBank/DDBJ whole genome shotgun (WGS) entry which is preliminary data.</text>
</comment>
<dbReference type="InterPro" id="IPR019533">
    <property type="entry name" value="Peptidase_S26"/>
</dbReference>
<evidence type="ECO:0000256" key="1">
    <source>
        <dbReference type="SAM" id="Phobius"/>
    </source>
</evidence>